<evidence type="ECO:0000259" key="8">
    <source>
        <dbReference type="PROSITE" id="PS50928"/>
    </source>
</evidence>
<dbReference type="Proteomes" id="UP001378188">
    <property type="component" value="Unassembled WGS sequence"/>
</dbReference>
<comment type="caution">
    <text evidence="9">The sequence shown here is derived from an EMBL/GenBank/DDBJ whole genome shotgun (WGS) entry which is preliminary data.</text>
</comment>
<dbReference type="InterPro" id="IPR035906">
    <property type="entry name" value="MetI-like_sf"/>
</dbReference>
<evidence type="ECO:0000256" key="1">
    <source>
        <dbReference type="ARBA" id="ARBA00004651"/>
    </source>
</evidence>
<gene>
    <name evidence="9" type="ORF">V3328_18675</name>
</gene>
<dbReference type="GO" id="GO:0071916">
    <property type="term" value="F:dipeptide transmembrane transporter activity"/>
    <property type="evidence" value="ECO:0007669"/>
    <property type="project" value="TreeGrafter"/>
</dbReference>
<accession>A0AAW9S0Z2</accession>
<feature type="transmembrane region" description="Helical" evidence="7">
    <location>
        <begin position="267"/>
        <end position="288"/>
    </location>
</feature>
<dbReference type="SUPFAM" id="SSF161098">
    <property type="entry name" value="MetI-like"/>
    <property type="match status" value="1"/>
</dbReference>
<dbReference type="Gene3D" id="1.10.3720.10">
    <property type="entry name" value="MetI-like"/>
    <property type="match status" value="1"/>
</dbReference>
<evidence type="ECO:0000256" key="6">
    <source>
        <dbReference type="ARBA" id="ARBA00023136"/>
    </source>
</evidence>
<feature type="transmembrane region" description="Helical" evidence="7">
    <location>
        <begin position="103"/>
        <end position="121"/>
    </location>
</feature>
<evidence type="ECO:0000256" key="7">
    <source>
        <dbReference type="RuleBase" id="RU363032"/>
    </source>
</evidence>
<dbReference type="PROSITE" id="PS50928">
    <property type="entry name" value="ABC_TM1"/>
    <property type="match status" value="1"/>
</dbReference>
<feature type="transmembrane region" description="Helical" evidence="7">
    <location>
        <begin position="12"/>
        <end position="32"/>
    </location>
</feature>
<evidence type="ECO:0000313" key="9">
    <source>
        <dbReference type="EMBL" id="MEJ8573521.1"/>
    </source>
</evidence>
<keyword evidence="3" id="KW-1003">Cell membrane</keyword>
<protein>
    <submittedName>
        <fullName evidence="9">ABC transporter permease</fullName>
    </submittedName>
</protein>
<dbReference type="RefSeq" id="WP_340331224.1">
    <property type="nucleotide sequence ID" value="NZ_JAZHOF010000008.1"/>
</dbReference>
<sequence length="345" mass="38192">MRFAFYVGYRLLYLVPQVLLISFITFALVRLLPGDPARLSLGPLAPEEAVEKLREQMFLDRPLFEQYLIWLRNALEGNFGRSWVNGTSVAQDMIQRVPVTLELIFLALAMIFLVLVPLAIVTASRSRNRIVAFLRRITFGYGMLAGALPDFLLGLILIYVFFTKLNWLPGPEGRLGILDFAPPFVTGWILIDTLLAGDMETFWSAVRHLILPVFTLAFVYGAPIFKMLRSQMESALNSDVTVYGEAIGLRPATVFLRAARLAAAPTVVIVGTIVMFLLGGAVLVESVFNMNGVGQYAVQAIITADYAPIQAFVCFAAIFTMLVYLIVDLVHFAMDPRIKVGGTAS</sequence>
<organism evidence="9 10">
    <name type="scientific">Microbaculum marinum</name>
    <dbReference type="NCBI Taxonomy" id="1764581"/>
    <lineage>
        <taxon>Bacteria</taxon>
        <taxon>Pseudomonadati</taxon>
        <taxon>Pseudomonadota</taxon>
        <taxon>Alphaproteobacteria</taxon>
        <taxon>Hyphomicrobiales</taxon>
        <taxon>Tepidamorphaceae</taxon>
        <taxon>Microbaculum</taxon>
    </lineage>
</organism>
<evidence type="ECO:0000256" key="4">
    <source>
        <dbReference type="ARBA" id="ARBA00022692"/>
    </source>
</evidence>
<dbReference type="AlphaFoldDB" id="A0AAW9S0Z2"/>
<evidence type="ECO:0000256" key="3">
    <source>
        <dbReference type="ARBA" id="ARBA00022475"/>
    </source>
</evidence>
<keyword evidence="2 7" id="KW-0813">Transport</keyword>
<keyword evidence="5 7" id="KW-1133">Transmembrane helix</keyword>
<evidence type="ECO:0000256" key="5">
    <source>
        <dbReference type="ARBA" id="ARBA00022989"/>
    </source>
</evidence>
<dbReference type="InterPro" id="IPR045621">
    <property type="entry name" value="BPD_transp_1_N"/>
</dbReference>
<dbReference type="EMBL" id="JAZHOF010000008">
    <property type="protein sequence ID" value="MEJ8573521.1"/>
    <property type="molecule type" value="Genomic_DNA"/>
</dbReference>
<comment type="subcellular location">
    <subcellularLocation>
        <location evidence="1 7">Cell membrane</location>
        <topology evidence="1 7">Multi-pass membrane protein</topology>
    </subcellularLocation>
</comment>
<keyword evidence="10" id="KW-1185">Reference proteome</keyword>
<comment type="similarity">
    <text evidence="7">Belongs to the binding-protein-dependent transport system permease family.</text>
</comment>
<dbReference type="PANTHER" id="PTHR43163">
    <property type="entry name" value="DIPEPTIDE TRANSPORT SYSTEM PERMEASE PROTEIN DPPB-RELATED"/>
    <property type="match status" value="1"/>
</dbReference>
<name>A0AAW9S0Z2_9HYPH</name>
<dbReference type="PANTHER" id="PTHR43163:SF6">
    <property type="entry name" value="DIPEPTIDE TRANSPORT SYSTEM PERMEASE PROTEIN DPPB-RELATED"/>
    <property type="match status" value="1"/>
</dbReference>
<dbReference type="GO" id="GO:0005886">
    <property type="term" value="C:plasma membrane"/>
    <property type="evidence" value="ECO:0007669"/>
    <property type="project" value="UniProtKB-SubCell"/>
</dbReference>
<reference evidence="9 10" key="1">
    <citation type="submission" date="2024-02" db="EMBL/GenBank/DDBJ databases">
        <title>Genome analysis and characterization of Microbaculum marinisediminis sp. nov., isolated from marine sediment.</title>
        <authorList>
            <person name="Du Z.-J."/>
            <person name="Ye Y.-Q."/>
            <person name="Zhang Z.-R."/>
            <person name="Yuan S.-M."/>
            <person name="Zhang X.-Y."/>
        </authorList>
    </citation>
    <scope>NUCLEOTIDE SEQUENCE [LARGE SCALE GENOMIC DNA]</scope>
    <source>
        <strain evidence="9 10">SDUM1044001</strain>
    </source>
</reference>
<feature type="transmembrane region" description="Helical" evidence="7">
    <location>
        <begin position="308"/>
        <end position="327"/>
    </location>
</feature>
<evidence type="ECO:0000313" key="10">
    <source>
        <dbReference type="Proteomes" id="UP001378188"/>
    </source>
</evidence>
<feature type="domain" description="ABC transmembrane type-1" evidence="8">
    <location>
        <begin position="97"/>
        <end position="331"/>
    </location>
</feature>
<feature type="transmembrane region" description="Helical" evidence="7">
    <location>
        <begin position="209"/>
        <end position="228"/>
    </location>
</feature>
<dbReference type="InterPro" id="IPR000515">
    <property type="entry name" value="MetI-like"/>
</dbReference>
<proteinExistence type="inferred from homology"/>
<feature type="transmembrane region" description="Helical" evidence="7">
    <location>
        <begin position="141"/>
        <end position="162"/>
    </location>
</feature>
<keyword evidence="4 7" id="KW-0812">Transmembrane</keyword>
<dbReference type="Pfam" id="PF00528">
    <property type="entry name" value="BPD_transp_1"/>
    <property type="match status" value="1"/>
</dbReference>
<keyword evidence="6 7" id="KW-0472">Membrane</keyword>
<dbReference type="Pfam" id="PF19300">
    <property type="entry name" value="BPD_transp_1_N"/>
    <property type="match status" value="1"/>
</dbReference>
<evidence type="ECO:0000256" key="2">
    <source>
        <dbReference type="ARBA" id="ARBA00022448"/>
    </source>
</evidence>